<proteinExistence type="predicted"/>
<dbReference type="Gene3D" id="3.40.50.300">
    <property type="entry name" value="P-loop containing nucleotide triphosphate hydrolases"/>
    <property type="match status" value="1"/>
</dbReference>
<dbReference type="PROSITE" id="PS51420">
    <property type="entry name" value="RHO"/>
    <property type="match status" value="1"/>
</dbReference>
<dbReference type="PANTHER" id="PTHR24072">
    <property type="entry name" value="RHO FAMILY GTPASE"/>
    <property type="match status" value="1"/>
</dbReference>
<dbReference type="SMART" id="SM00174">
    <property type="entry name" value="RHO"/>
    <property type="match status" value="1"/>
</dbReference>
<evidence type="ECO:0000256" key="1">
    <source>
        <dbReference type="ARBA" id="ARBA00022741"/>
    </source>
</evidence>
<dbReference type="Pfam" id="PF00071">
    <property type="entry name" value="Ras"/>
    <property type="match status" value="1"/>
</dbReference>
<keyword evidence="1" id="KW-0547">Nucleotide-binding</keyword>
<reference evidence="3 4" key="1">
    <citation type="submission" date="2022-01" db="EMBL/GenBank/DDBJ databases">
        <title>A chromosomal length assembly of Cordylochernes scorpioides.</title>
        <authorList>
            <person name="Zeh D."/>
            <person name="Zeh J."/>
        </authorList>
    </citation>
    <scope>NUCLEOTIDE SEQUENCE [LARGE SCALE GENOMIC DNA]</scope>
    <source>
        <strain evidence="3">IN4F17</strain>
        <tissue evidence="3">Whole Body</tissue>
    </source>
</reference>
<dbReference type="InterPro" id="IPR003578">
    <property type="entry name" value="Small_GTPase_Rho"/>
</dbReference>
<keyword evidence="4" id="KW-1185">Reference proteome</keyword>
<dbReference type="EMBL" id="CP092863">
    <property type="protein sequence ID" value="UYV60477.1"/>
    <property type="molecule type" value="Genomic_DNA"/>
</dbReference>
<accession>A0ABY6JVA1</accession>
<dbReference type="InterPro" id="IPR001806">
    <property type="entry name" value="Small_GTPase"/>
</dbReference>
<evidence type="ECO:0000313" key="4">
    <source>
        <dbReference type="Proteomes" id="UP001235939"/>
    </source>
</evidence>
<dbReference type="SUPFAM" id="SSF52540">
    <property type="entry name" value="P-loop containing nucleoside triphosphate hydrolases"/>
    <property type="match status" value="1"/>
</dbReference>
<organism evidence="3 4">
    <name type="scientific">Cordylochernes scorpioides</name>
    <dbReference type="NCBI Taxonomy" id="51811"/>
    <lineage>
        <taxon>Eukaryota</taxon>
        <taxon>Metazoa</taxon>
        <taxon>Ecdysozoa</taxon>
        <taxon>Arthropoda</taxon>
        <taxon>Chelicerata</taxon>
        <taxon>Arachnida</taxon>
        <taxon>Pseudoscorpiones</taxon>
        <taxon>Cheliferoidea</taxon>
        <taxon>Chernetidae</taxon>
        <taxon>Cordylochernes</taxon>
    </lineage>
</organism>
<name>A0ABY6JVA1_9ARAC</name>
<sequence length="189" mass="20737">MEHVSPGAEAYDNIRPLAYKDVKVFLVCFAVSEPATLESIINKWYPEIRGHCPGTPVILCGTQSDHRVDRLKSDYRTFVTLEQVTSHPCVIKGRTKSTVHLDHIVYVPALTCSQALAVGRRISAITYVETSAKLGGRSIQDALEVATLAALNRLNQQQQQGGQAKAKKNKGSKVIKKGLSTKARHCTIL</sequence>
<dbReference type="Proteomes" id="UP001235939">
    <property type="component" value="Chromosome 01"/>
</dbReference>
<dbReference type="InterPro" id="IPR027417">
    <property type="entry name" value="P-loop_NTPase"/>
</dbReference>
<evidence type="ECO:0000256" key="2">
    <source>
        <dbReference type="ARBA" id="ARBA00023134"/>
    </source>
</evidence>
<keyword evidence="2" id="KW-0342">GTP-binding</keyword>
<evidence type="ECO:0000313" key="3">
    <source>
        <dbReference type="EMBL" id="UYV60477.1"/>
    </source>
</evidence>
<gene>
    <name evidence="3" type="ORF">LAZ67_1001268</name>
</gene>
<protein>
    <submittedName>
        <fullName evidence="3">RND3</fullName>
    </submittedName>
</protein>